<sequence length="391" mass="41584">MLIGMTTPASHSSPRLLRRSGPFTRALGCSEASPAYSAPPTVRVDEPGDLIAAIPALLGFTPERSLVLAMLCPGGHRGAEVIEAVMRFDLDSLVEPGALEQFTDCVVSICVREQAVGVLAVQVDDRAGPSLAITRLRVALLDALAGQGVPIRGAWTVGSISAGARYRDLFDPGAGGVVPDPSSSLVAVSQVLDGRPIRQSRADLIALLAPDELRRAGVQRLLCGAARSYHRDVAAARRIGRDAEQQRQMLEWILWQIADVESGEPRTNADLARIAVLVRDQPIRDVMYGIALGEHAEAAELLWTQLARATVDRDRAEAASLLGYSAYVRGDGPFAGIALGLAVEADGDHTMSVLLETSLQAGLRPDRLHKLGECGHQLATDLGIDLGPITR</sequence>
<reference evidence="1" key="1">
    <citation type="journal article" date="2014" name="Int. J. Syst. Evol. Microbiol.">
        <title>Complete genome sequence of Corynebacterium casei LMG S-19264T (=DSM 44701T), isolated from a smear-ripened cheese.</title>
        <authorList>
            <consortium name="US DOE Joint Genome Institute (JGI-PGF)"/>
            <person name="Walter F."/>
            <person name="Albersmeier A."/>
            <person name="Kalinowski J."/>
            <person name="Ruckert C."/>
        </authorList>
    </citation>
    <scope>NUCLEOTIDE SEQUENCE</scope>
    <source>
        <strain evidence="1">CGMCC 4.7278</strain>
    </source>
</reference>
<evidence type="ECO:0000313" key="2">
    <source>
        <dbReference type="Proteomes" id="UP000612956"/>
    </source>
</evidence>
<name>A0A917QB85_9NOCA</name>
<reference evidence="1" key="2">
    <citation type="submission" date="2020-09" db="EMBL/GenBank/DDBJ databases">
        <authorList>
            <person name="Sun Q."/>
            <person name="Zhou Y."/>
        </authorList>
    </citation>
    <scope>NUCLEOTIDE SEQUENCE</scope>
    <source>
        <strain evidence="1">CGMCC 4.7278</strain>
    </source>
</reference>
<proteinExistence type="predicted"/>
<keyword evidence="2" id="KW-1185">Reference proteome</keyword>
<dbReference type="InterPro" id="IPR025447">
    <property type="entry name" value="DUF4192"/>
</dbReference>
<dbReference type="AlphaFoldDB" id="A0A917QB85"/>
<dbReference type="Proteomes" id="UP000612956">
    <property type="component" value="Unassembled WGS sequence"/>
</dbReference>
<protein>
    <recommendedName>
        <fullName evidence="3">DUF4192 family protein</fullName>
    </recommendedName>
</protein>
<evidence type="ECO:0000313" key="1">
    <source>
        <dbReference type="EMBL" id="GGK41363.1"/>
    </source>
</evidence>
<organism evidence="1 2">
    <name type="scientific">Nocardia camponoti</name>
    <dbReference type="NCBI Taxonomy" id="1616106"/>
    <lineage>
        <taxon>Bacteria</taxon>
        <taxon>Bacillati</taxon>
        <taxon>Actinomycetota</taxon>
        <taxon>Actinomycetes</taxon>
        <taxon>Mycobacteriales</taxon>
        <taxon>Nocardiaceae</taxon>
        <taxon>Nocardia</taxon>
    </lineage>
</organism>
<dbReference type="Pfam" id="PF13830">
    <property type="entry name" value="DUF4192"/>
    <property type="match status" value="1"/>
</dbReference>
<evidence type="ECO:0008006" key="3">
    <source>
        <dbReference type="Google" id="ProtNLM"/>
    </source>
</evidence>
<accession>A0A917QB85</accession>
<dbReference type="EMBL" id="BMMW01000001">
    <property type="protein sequence ID" value="GGK41363.1"/>
    <property type="molecule type" value="Genomic_DNA"/>
</dbReference>
<comment type="caution">
    <text evidence="1">The sequence shown here is derived from an EMBL/GenBank/DDBJ whole genome shotgun (WGS) entry which is preliminary data.</text>
</comment>
<gene>
    <name evidence="1" type="ORF">GCM10011591_11050</name>
</gene>